<evidence type="ECO:0000313" key="2">
    <source>
        <dbReference type="Proteomes" id="UP000308600"/>
    </source>
</evidence>
<feature type="non-terminal residue" evidence="1">
    <location>
        <position position="1"/>
    </location>
</feature>
<organism evidence="1 2">
    <name type="scientific">Pluteus cervinus</name>
    <dbReference type="NCBI Taxonomy" id="181527"/>
    <lineage>
        <taxon>Eukaryota</taxon>
        <taxon>Fungi</taxon>
        <taxon>Dikarya</taxon>
        <taxon>Basidiomycota</taxon>
        <taxon>Agaricomycotina</taxon>
        <taxon>Agaricomycetes</taxon>
        <taxon>Agaricomycetidae</taxon>
        <taxon>Agaricales</taxon>
        <taxon>Pluteineae</taxon>
        <taxon>Pluteaceae</taxon>
        <taxon>Pluteus</taxon>
    </lineage>
</organism>
<keyword evidence="2" id="KW-1185">Reference proteome</keyword>
<evidence type="ECO:0000313" key="1">
    <source>
        <dbReference type="EMBL" id="TFK68240.1"/>
    </source>
</evidence>
<protein>
    <submittedName>
        <fullName evidence="1">Uncharacterized protein</fullName>
    </submittedName>
</protein>
<proteinExistence type="predicted"/>
<sequence length="145" mass="16387">YYQLLAIPRDASTEDIKIAYHRSLLQFHPDKQAGRNANASSSIDITSIKEAYTTLTTPDLRKRYDLSQQLRDTPPVCSRPAQIISLEDFKEVQPVDGSDEISEWHHPCRCGGQYVITVLQMESGQHLVGCTSCSEMVWVGFQLED</sequence>
<accession>A0ACD3ARU6</accession>
<dbReference type="Proteomes" id="UP000308600">
    <property type="component" value="Unassembled WGS sequence"/>
</dbReference>
<gene>
    <name evidence="1" type="ORF">BDN72DRAFT_769613</name>
</gene>
<dbReference type="EMBL" id="ML208356">
    <property type="protein sequence ID" value="TFK68240.1"/>
    <property type="molecule type" value="Genomic_DNA"/>
</dbReference>
<name>A0ACD3ARU6_9AGAR</name>
<reference evidence="1 2" key="1">
    <citation type="journal article" date="2019" name="Nat. Ecol. Evol.">
        <title>Megaphylogeny resolves global patterns of mushroom evolution.</title>
        <authorList>
            <person name="Varga T."/>
            <person name="Krizsan K."/>
            <person name="Foldi C."/>
            <person name="Dima B."/>
            <person name="Sanchez-Garcia M."/>
            <person name="Sanchez-Ramirez S."/>
            <person name="Szollosi G.J."/>
            <person name="Szarkandi J.G."/>
            <person name="Papp V."/>
            <person name="Albert L."/>
            <person name="Andreopoulos W."/>
            <person name="Angelini C."/>
            <person name="Antonin V."/>
            <person name="Barry K.W."/>
            <person name="Bougher N.L."/>
            <person name="Buchanan P."/>
            <person name="Buyck B."/>
            <person name="Bense V."/>
            <person name="Catcheside P."/>
            <person name="Chovatia M."/>
            <person name="Cooper J."/>
            <person name="Damon W."/>
            <person name="Desjardin D."/>
            <person name="Finy P."/>
            <person name="Geml J."/>
            <person name="Haridas S."/>
            <person name="Hughes K."/>
            <person name="Justo A."/>
            <person name="Karasinski D."/>
            <person name="Kautmanova I."/>
            <person name="Kiss B."/>
            <person name="Kocsube S."/>
            <person name="Kotiranta H."/>
            <person name="LaButti K.M."/>
            <person name="Lechner B.E."/>
            <person name="Liimatainen K."/>
            <person name="Lipzen A."/>
            <person name="Lukacs Z."/>
            <person name="Mihaltcheva S."/>
            <person name="Morgado L.N."/>
            <person name="Niskanen T."/>
            <person name="Noordeloos M.E."/>
            <person name="Ohm R.A."/>
            <person name="Ortiz-Santana B."/>
            <person name="Ovrebo C."/>
            <person name="Racz N."/>
            <person name="Riley R."/>
            <person name="Savchenko A."/>
            <person name="Shiryaev A."/>
            <person name="Soop K."/>
            <person name="Spirin V."/>
            <person name="Szebenyi C."/>
            <person name="Tomsovsky M."/>
            <person name="Tulloss R.E."/>
            <person name="Uehling J."/>
            <person name="Grigoriev I.V."/>
            <person name="Vagvolgyi C."/>
            <person name="Papp T."/>
            <person name="Martin F.M."/>
            <person name="Miettinen O."/>
            <person name="Hibbett D.S."/>
            <person name="Nagy L.G."/>
        </authorList>
    </citation>
    <scope>NUCLEOTIDE SEQUENCE [LARGE SCALE GENOMIC DNA]</scope>
    <source>
        <strain evidence="1 2">NL-1719</strain>
    </source>
</reference>